<evidence type="ECO:0000256" key="10">
    <source>
        <dbReference type="HAMAP-Rule" id="MF_00815"/>
    </source>
</evidence>
<evidence type="ECO:0000313" key="11">
    <source>
        <dbReference type="EMBL" id="KKQ25071.1"/>
    </source>
</evidence>
<dbReference type="GO" id="GO:0042777">
    <property type="term" value="P:proton motive force-driven plasma membrane ATP synthesis"/>
    <property type="evidence" value="ECO:0007669"/>
    <property type="project" value="UniProtKB-UniRule"/>
</dbReference>
<evidence type="ECO:0000256" key="4">
    <source>
        <dbReference type="ARBA" id="ARBA00022448"/>
    </source>
</evidence>
<dbReference type="Gene3D" id="1.10.287.80">
    <property type="entry name" value="ATP synthase, gamma subunit, helix hairpin domain"/>
    <property type="match status" value="1"/>
</dbReference>
<evidence type="ECO:0000256" key="6">
    <source>
        <dbReference type="ARBA" id="ARBA00023065"/>
    </source>
</evidence>
<dbReference type="InterPro" id="IPR000131">
    <property type="entry name" value="ATP_synth_F1_gsu"/>
</dbReference>
<dbReference type="AlphaFoldDB" id="A0A0G0JA48"/>
<dbReference type="NCBIfam" id="TIGR01146">
    <property type="entry name" value="ATPsyn_F1gamma"/>
    <property type="match status" value="1"/>
</dbReference>
<dbReference type="PANTHER" id="PTHR11693:SF22">
    <property type="entry name" value="ATP SYNTHASE SUBUNIT GAMMA, MITOCHONDRIAL"/>
    <property type="match status" value="1"/>
</dbReference>
<keyword evidence="6 10" id="KW-0406">Ion transport</keyword>
<dbReference type="HAMAP" id="MF_00815">
    <property type="entry name" value="ATP_synth_gamma_bact"/>
    <property type="match status" value="1"/>
</dbReference>
<comment type="subunit">
    <text evidence="10">F-type ATPases have 2 components, CF(1) - the catalytic core - and CF(0) - the membrane proton channel. CF(1) has five subunits: alpha(3), beta(3), gamma(1), delta(1), epsilon(1). CF(0) has three main subunits: a, b and c.</text>
</comment>
<dbReference type="CDD" id="cd12151">
    <property type="entry name" value="F1-ATPase_gamma"/>
    <property type="match status" value="1"/>
</dbReference>
<gene>
    <name evidence="10" type="primary">atpG</name>
    <name evidence="11" type="ORF">US40_C0012G0006</name>
</gene>
<dbReference type="GO" id="GO:0005886">
    <property type="term" value="C:plasma membrane"/>
    <property type="evidence" value="ECO:0007669"/>
    <property type="project" value="UniProtKB-SubCell"/>
</dbReference>
<evidence type="ECO:0000256" key="5">
    <source>
        <dbReference type="ARBA" id="ARBA00022781"/>
    </source>
</evidence>
<dbReference type="Gene3D" id="3.40.1380.10">
    <property type="match status" value="1"/>
</dbReference>
<keyword evidence="4 10" id="KW-0813">Transport</keyword>
<dbReference type="Pfam" id="PF00231">
    <property type="entry name" value="ATP-synt"/>
    <property type="match status" value="1"/>
</dbReference>
<comment type="subcellular location">
    <subcellularLocation>
        <location evidence="10">Cell membrane</location>
        <topology evidence="10">Peripheral membrane protein</topology>
    </subcellularLocation>
    <subcellularLocation>
        <location evidence="2">Membrane</location>
        <topology evidence="2">Peripheral membrane protein</topology>
    </subcellularLocation>
</comment>
<keyword evidence="7 10" id="KW-0472">Membrane</keyword>
<keyword evidence="9 10" id="KW-0066">ATP synthesis</keyword>
<evidence type="ECO:0000256" key="1">
    <source>
        <dbReference type="ARBA" id="ARBA00003456"/>
    </source>
</evidence>
<evidence type="ECO:0000256" key="9">
    <source>
        <dbReference type="ARBA" id="ARBA00023310"/>
    </source>
</evidence>
<name>A0A0G0JA48_9BACT</name>
<dbReference type="GO" id="GO:0046933">
    <property type="term" value="F:proton-transporting ATP synthase activity, rotational mechanism"/>
    <property type="evidence" value="ECO:0007669"/>
    <property type="project" value="UniProtKB-UniRule"/>
</dbReference>
<dbReference type="EMBL" id="LBSV01000012">
    <property type="protein sequence ID" value="KKQ25071.1"/>
    <property type="molecule type" value="Genomic_DNA"/>
</dbReference>
<organism evidence="11 12">
    <name type="scientific">Candidatus Roizmanbacteria bacterium GW2011_GWC2_37_13</name>
    <dbReference type="NCBI Taxonomy" id="1618486"/>
    <lineage>
        <taxon>Bacteria</taxon>
        <taxon>Candidatus Roizmaniibacteriota</taxon>
    </lineage>
</organism>
<comment type="similarity">
    <text evidence="3 10">Belongs to the ATPase gamma chain family.</text>
</comment>
<evidence type="ECO:0000256" key="3">
    <source>
        <dbReference type="ARBA" id="ARBA00007681"/>
    </source>
</evidence>
<reference evidence="11 12" key="1">
    <citation type="journal article" date="2015" name="Nature">
        <title>rRNA introns, odd ribosomes, and small enigmatic genomes across a large radiation of phyla.</title>
        <authorList>
            <person name="Brown C.T."/>
            <person name="Hug L.A."/>
            <person name="Thomas B.C."/>
            <person name="Sharon I."/>
            <person name="Castelle C.J."/>
            <person name="Singh A."/>
            <person name="Wilkins M.J."/>
            <person name="Williams K.H."/>
            <person name="Banfield J.F."/>
        </authorList>
    </citation>
    <scope>NUCLEOTIDE SEQUENCE [LARGE SCALE GENOMIC DNA]</scope>
</reference>
<evidence type="ECO:0000256" key="7">
    <source>
        <dbReference type="ARBA" id="ARBA00023136"/>
    </source>
</evidence>
<evidence type="ECO:0000256" key="8">
    <source>
        <dbReference type="ARBA" id="ARBA00023196"/>
    </source>
</evidence>
<proteinExistence type="inferred from homology"/>
<evidence type="ECO:0000313" key="12">
    <source>
        <dbReference type="Proteomes" id="UP000034917"/>
    </source>
</evidence>
<dbReference type="PANTHER" id="PTHR11693">
    <property type="entry name" value="ATP SYNTHASE GAMMA CHAIN"/>
    <property type="match status" value="1"/>
</dbReference>
<evidence type="ECO:0000256" key="2">
    <source>
        <dbReference type="ARBA" id="ARBA00004170"/>
    </source>
</evidence>
<sequence length="286" mass="32199">MNLRQTRKKIKSVGNVKKITKAMQMIAAIKMKKSQTAAIEGRPYDEELKKIISRVIPMVNEKYSPLLVKQEEAENKKKLAIVIASNKGLCGGFNINLFRFVSKNVDFKQTDLVIIGKKATFLSRLGANISADFSSPNNLNNISAVFNFASEKFLKGDYQEIILFFNKFISVLRVEPVKVLILPVKLDLTKEEPLIKTRASDYLIEPTPETIIDPLLKSYVQELIKNAIIESEASEHSSRMIAMKNATDNASDVIYNLTMLRNKIRQENITNELLDMVSAKASVEGN</sequence>
<dbReference type="GO" id="GO:0005524">
    <property type="term" value="F:ATP binding"/>
    <property type="evidence" value="ECO:0007669"/>
    <property type="project" value="UniProtKB-UniRule"/>
</dbReference>
<dbReference type="SUPFAM" id="SSF52943">
    <property type="entry name" value="ATP synthase (F1-ATPase), gamma subunit"/>
    <property type="match status" value="1"/>
</dbReference>
<accession>A0A0G0JA48</accession>
<dbReference type="PRINTS" id="PR00126">
    <property type="entry name" value="ATPASEGAMMA"/>
</dbReference>
<comment type="function">
    <text evidence="1 10">Produces ATP from ADP in the presence of a proton gradient across the membrane. The gamma chain is believed to be important in regulating ATPase activity and the flow of protons through the CF(0) complex.</text>
</comment>
<dbReference type="PATRIC" id="fig|1618486.3.peg.850"/>
<dbReference type="Proteomes" id="UP000034917">
    <property type="component" value="Unassembled WGS sequence"/>
</dbReference>
<keyword evidence="10" id="KW-1003">Cell membrane</keyword>
<protein>
    <recommendedName>
        <fullName evidence="10">ATP synthase gamma chain</fullName>
    </recommendedName>
    <alternativeName>
        <fullName evidence="10">ATP synthase F1 sector gamma subunit</fullName>
    </alternativeName>
    <alternativeName>
        <fullName evidence="10">F-ATPase gamma subunit</fullName>
    </alternativeName>
</protein>
<keyword evidence="5 10" id="KW-0375">Hydrogen ion transport</keyword>
<dbReference type="InterPro" id="IPR035968">
    <property type="entry name" value="ATP_synth_F1_ATPase_gsu"/>
</dbReference>
<keyword evidence="8 10" id="KW-0139">CF(1)</keyword>
<dbReference type="GO" id="GO:0045259">
    <property type="term" value="C:proton-transporting ATP synthase complex"/>
    <property type="evidence" value="ECO:0007669"/>
    <property type="project" value="UniProtKB-KW"/>
</dbReference>
<comment type="caution">
    <text evidence="11">The sequence shown here is derived from an EMBL/GenBank/DDBJ whole genome shotgun (WGS) entry which is preliminary data.</text>
</comment>